<keyword evidence="4 5" id="KW-0539">Nucleus</keyword>
<dbReference type="GO" id="GO:0000981">
    <property type="term" value="F:DNA-binding transcription factor activity, RNA polymerase II-specific"/>
    <property type="evidence" value="ECO:0000318"/>
    <property type="project" value="GO_Central"/>
</dbReference>
<evidence type="ECO:0000313" key="8">
    <source>
        <dbReference type="EMBL" id="KAJ0202650.1"/>
    </source>
</evidence>
<gene>
    <name evidence="8" type="ORF">LSAT_V11C500239850</name>
</gene>
<feature type="region of interest" description="Disordered" evidence="6">
    <location>
        <begin position="380"/>
        <end position="418"/>
    </location>
</feature>
<sequence length="418" mass="47657">MGGLKSSINPKTNHVICFDLKFELQTISMASASPLHFWMTNQLPSTSYIPNPNPNHRLLHIPAISVNLRQLSSRCSVVTCARRRSSKSNSAVPSSKKKKQGLGRSSVGKEEDIEEDAFEALFKQLEEDLKNDGLSFDDDDDDEISEEDLIKLERELEEALADDELVALFDDTINEVNKVKVKDKKVKNTIDIMVNEATEETETQDEEDDEYEDEDEDEDEDENEDEGPLELKRWQMRRLAYALKNGRRKTNIKNLAADLCLDRAIVLELLRDPPPDLLILSASLPDKPDPTILEPIINPEDALLLKSEKNAINLNGKSTKKVPVHEMQSNWSAQKRLKKVHLETLERVYRRSKRPTNAMISNIVHVTNIPRKKVLKWFEDKRGEDGVPNQRLPYQRETEAENEHQISSGDATEGEKVI</sequence>
<dbReference type="PANTHER" id="PTHR15467:SF9">
    <property type="entry name" value="HOMEOBOX DOMAIN-CONTAINING PROTEIN"/>
    <property type="match status" value="1"/>
</dbReference>
<dbReference type="EMBL" id="NBSK02000005">
    <property type="protein sequence ID" value="KAJ0202650.1"/>
    <property type="molecule type" value="Genomic_DNA"/>
</dbReference>
<dbReference type="PANTHER" id="PTHR15467">
    <property type="entry name" value="ZINC-FINGERS AND HOMEOBOXES RELATED"/>
    <property type="match status" value="1"/>
</dbReference>
<dbReference type="AlphaFoldDB" id="A0A9R1VD99"/>
<comment type="caution">
    <text evidence="8">The sequence shown here is derived from an EMBL/GenBank/DDBJ whole genome shotgun (WGS) entry which is preliminary data.</text>
</comment>
<dbReference type="PROSITE" id="PS50071">
    <property type="entry name" value="HOMEOBOX_2"/>
    <property type="match status" value="1"/>
</dbReference>
<dbReference type="SMART" id="SM00389">
    <property type="entry name" value="HOX"/>
    <property type="match status" value="1"/>
</dbReference>
<keyword evidence="9" id="KW-1185">Reference proteome</keyword>
<accession>A0A9R1VD99</accession>
<evidence type="ECO:0000256" key="1">
    <source>
        <dbReference type="ARBA" id="ARBA00004123"/>
    </source>
</evidence>
<dbReference type="GO" id="GO:0005634">
    <property type="term" value="C:nucleus"/>
    <property type="evidence" value="ECO:0000318"/>
    <property type="project" value="GO_Central"/>
</dbReference>
<dbReference type="InterPro" id="IPR001356">
    <property type="entry name" value="HD"/>
</dbReference>
<feature type="domain" description="Homeobox" evidence="7">
    <location>
        <begin position="328"/>
        <end position="382"/>
    </location>
</feature>
<feature type="DNA-binding region" description="Homeobox" evidence="5">
    <location>
        <begin position="330"/>
        <end position="383"/>
    </location>
</feature>
<organism evidence="8 9">
    <name type="scientific">Lactuca sativa</name>
    <name type="common">Garden lettuce</name>
    <dbReference type="NCBI Taxonomy" id="4236"/>
    <lineage>
        <taxon>Eukaryota</taxon>
        <taxon>Viridiplantae</taxon>
        <taxon>Streptophyta</taxon>
        <taxon>Embryophyta</taxon>
        <taxon>Tracheophyta</taxon>
        <taxon>Spermatophyta</taxon>
        <taxon>Magnoliopsida</taxon>
        <taxon>eudicotyledons</taxon>
        <taxon>Gunneridae</taxon>
        <taxon>Pentapetalae</taxon>
        <taxon>asterids</taxon>
        <taxon>campanulids</taxon>
        <taxon>Asterales</taxon>
        <taxon>Asteraceae</taxon>
        <taxon>Cichorioideae</taxon>
        <taxon>Cichorieae</taxon>
        <taxon>Lactucinae</taxon>
        <taxon>Lactuca</taxon>
    </lineage>
</organism>
<keyword evidence="3 5" id="KW-0371">Homeobox</keyword>
<dbReference type="Gene3D" id="1.10.10.60">
    <property type="entry name" value="Homeodomain-like"/>
    <property type="match status" value="1"/>
</dbReference>
<dbReference type="GO" id="GO:0006357">
    <property type="term" value="P:regulation of transcription by RNA polymerase II"/>
    <property type="evidence" value="ECO:0000318"/>
    <property type="project" value="GO_Central"/>
</dbReference>
<comment type="subcellular location">
    <subcellularLocation>
        <location evidence="1 5">Nucleus</location>
    </subcellularLocation>
</comment>
<keyword evidence="2 5" id="KW-0238">DNA-binding</keyword>
<feature type="compositionally biased region" description="Acidic residues" evidence="6">
    <location>
        <begin position="197"/>
        <end position="228"/>
    </location>
</feature>
<evidence type="ECO:0000256" key="4">
    <source>
        <dbReference type="ARBA" id="ARBA00023242"/>
    </source>
</evidence>
<evidence type="ECO:0000256" key="3">
    <source>
        <dbReference type="ARBA" id="ARBA00023155"/>
    </source>
</evidence>
<dbReference type="SUPFAM" id="SSF46689">
    <property type="entry name" value="Homeodomain-like"/>
    <property type="match status" value="1"/>
</dbReference>
<feature type="compositionally biased region" description="Basic and acidic residues" evidence="6">
    <location>
        <begin position="394"/>
        <end position="404"/>
    </location>
</feature>
<evidence type="ECO:0000256" key="5">
    <source>
        <dbReference type="PROSITE-ProRule" id="PRU00108"/>
    </source>
</evidence>
<dbReference type="Proteomes" id="UP000235145">
    <property type="component" value="Unassembled WGS sequence"/>
</dbReference>
<dbReference type="GO" id="GO:0003677">
    <property type="term" value="F:DNA binding"/>
    <property type="evidence" value="ECO:0007669"/>
    <property type="project" value="UniProtKB-UniRule"/>
</dbReference>
<dbReference type="CDD" id="cd00086">
    <property type="entry name" value="homeodomain"/>
    <property type="match status" value="1"/>
</dbReference>
<feature type="region of interest" description="Disordered" evidence="6">
    <location>
        <begin position="86"/>
        <end position="110"/>
    </location>
</feature>
<reference evidence="8 9" key="1">
    <citation type="journal article" date="2017" name="Nat. Commun.">
        <title>Genome assembly with in vitro proximity ligation data and whole-genome triplication in lettuce.</title>
        <authorList>
            <person name="Reyes-Chin-Wo S."/>
            <person name="Wang Z."/>
            <person name="Yang X."/>
            <person name="Kozik A."/>
            <person name="Arikit S."/>
            <person name="Song C."/>
            <person name="Xia L."/>
            <person name="Froenicke L."/>
            <person name="Lavelle D.O."/>
            <person name="Truco M.J."/>
            <person name="Xia R."/>
            <person name="Zhu S."/>
            <person name="Xu C."/>
            <person name="Xu H."/>
            <person name="Xu X."/>
            <person name="Cox K."/>
            <person name="Korf I."/>
            <person name="Meyers B.C."/>
            <person name="Michelmore R.W."/>
        </authorList>
    </citation>
    <scope>NUCLEOTIDE SEQUENCE [LARGE SCALE GENOMIC DNA]</scope>
    <source>
        <strain evidence="9">cv. Salinas</strain>
        <tissue evidence="8">Seedlings</tissue>
    </source>
</reference>
<dbReference type="InterPro" id="IPR018247">
    <property type="entry name" value="EF_Hand_1_Ca_BS"/>
</dbReference>
<feature type="region of interest" description="Disordered" evidence="6">
    <location>
        <begin position="193"/>
        <end position="231"/>
    </location>
</feature>
<dbReference type="InterPro" id="IPR009057">
    <property type="entry name" value="Homeodomain-like_sf"/>
</dbReference>
<name>A0A9R1VD99_LACSA</name>
<proteinExistence type="predicted"/>
<dbReference type="PROSITE" id="PS00018">
    <property type="entry name" value="EF_HAND_1"/>
    <property type="match status" value="1"/>
</dbReference>
<evidence type="ECO:0000313" key="9">
    <source>
        <dbReference type="Proteomes" id="UP000235145"/>
    </source>
</evidence>
<protein>
    <recommendedName>
        <fullName evidence="7">Homeobox domain-containing protein</fullName>
    </recommendedName>
</protein>
<evidence type="ECO:0000256" key="2">
    <source>
        <dbReference type="ARBA" id="ARBA00023125"/>
    </source>
</evidence>
<evidence type="ECO:0000259" key="7">
    <source>
        <dbReference type="PROSITE" id="PS50071"/>
    </source>
</evidence>
<evidence type="ECO:0000256" key="6">
    <source>
        <dbReference type="SAM" id="MobiDB-lite"/>
    </source>
</evidence>